<evidence type="ECO:0000313" key="4">
    <source>
        <dbReference type="Proteomes" id="UP001189429"/>
    </source>
</evidence>
<accession>A0ABN9WV58</accession>
<keyword evidence="4" id="KW-1185">Reference proteome</keyword>
<organism evidence="3 4">
    <name type="scientific">Prorocentrum cordatum</name>
    <dbReference type="NCBI Taxonomy" id="2364126"/>
    <lineage>
        <taxon>Eukaryota</taxon>
        <taxon>Sar</taxon>
        <taxon>Alveolata</taxon>
        <taxon>Dinophyceae</taxon>
        <taxon>Prorocentrales</taxon>
        <taxon>Prorocentraceae</taxon>
        <taxon>Prorocentrum</taxon>
    </lineage>
</organism>
<feature type="compositionally biased region" description="Low complexity" evidence="1">
    <location>
        <begin position="234"/>
        <end position="269"/>
    </location>
</feature>
<reference evidence="3" key="1">
    <citation type="submission" date="2023-10" db="EMBL/GenBank/DDBJ databases">
        <authorList>
            <person name="Chen Y."/>
            <person name="Shah S."/>
            <person name="Dougan E. K."/>
            <person name="Thang M."/>
            <person name="Chan C."/>
        </authorList>
    </citation>
    <scope>NUCLEOTIDE SEQUENCE [LARGE SCALE GENOMIC DNA]</scope>
</reference>
<feature type="chain" id="PRO_5045040163" evidence="2">
    <location>
        <begin position="23"/>
        <end position="269"/>
    </location>
</feature>
<comment type="caution">
    <text evidence="3">The sequence shown here is derived from an EMBL/GenBank/DDBJ whole genome shotgun (WGS) entry which is preliminary data.</text>
</comment>
<feature type="region of interest" description="Disordered" evidence="1">
    <location>
        <begin position="230"/>
        <end position="269"/>
    </location>
</feature>
<proteinExistence type="predicted"/>
<evidence type="ECO:0000256" key="1">
    <source>
        <dbReference type="SAM" id="MobiDB-lite"/>
    </source>
</evidence>
<name>A0ABN9WV58_9DINO</name>
<evidence type="ECO:0000313" key="3">
    <source>
        <dbReference type="EMBL" id="CAK0889222.1"/>
    </source>
</evidence>
<gene>
    <name evidence="3" type="ORF">PCOR1329_LOCUS69818</name>
</gene>
<feature type="region of interest" description="Disordered" evidence="1">
    <location>
        <begin position="42"/>
        <end position="82"/>
    </location>
</feature>
<sequence length="269" mass="28554">MRLSFRSATGLLVSAAACGLLAVYRCASRAGAELREAVAETAGGRPGDLAAAPRDAEEASARPAAPRGADAPPGGAALDAADRPGAGAWRGAAVLPLPEFPRAKKPLFYLKHLTKAGGTFGQFLVQTVVAPDRWRVNADDGELRLNEKKSHFIAITMRNPCDLYVSFGNFCPHKAFNYGGPTRGPDPVMGIGDLPDEDFEAWFRNSQRMDGTGFYSFYFWPAPPCRRRARGRRSSTLAAATGTSGAPRTSRTPWTARATAPTGATTSPG</sequence>
<dbReference type="Proteomes" id="UP001189429">
    <property type="component" value="Unassembled WGS sequence"/>
</dbReference>
<protein>
    <submittedName>
        <fullName evidence="3">Uncharacterized protein</fullName>
    </submittedName>
</protein>
<evidence type="ECO:0000256" key="2">
    <source>
        <dbReference type="SAM" id="SignalP"/>
    </source>
</evidence>
<feature type="compositionally biased region" description="Low complexity" evidence="1">
    <location>
        <begin position="61"/>
        <end position="82"/>
    </location>
</feature>
<dbReference type="EMBL" id="CAUYUJ010019182">
    <property type="protein sequence ID" value="CAK0889222.1"/>
    <property type="molecule type" value="Genomic_DNA"/>
</dbReference>
<feature type="signal peptide" evidence="2">
    <location>
        <begin position="1"/>
        <end position="22"/>
    </location>
</feature>
<dbReference type="PROSITE" id="PS51257">
    <property type="entry name" value="PROKAR_LIPOPROTEIN"/>
    <property type="match status" value="1"/>
</dbReference>
<keyword evidence="2" id="KW-0732">Signal</keyword>